<dbReference type="PROSITE" id="PS51677">
    <property type="entry name" value="NODB"/>
    <property type="match status" value="1"/>
</dbReference>
<dbReference type="GO" id="GO:0005975">
    <property type="term" value="P:carbohydrate metabolic process"/>
    <property type="evidence" value="ECO:0007669"/>
    <property type="project" value="InterPro"/>
</dbReference>
<dbReference type="Gene3D" id="3.20.20.370">
    <property type="entry name" value="Glycoside hydrolase/deacetylase"/>
    <property type="match status" value="1"/>
</dbReference>
<name>A0A6J4R0X9_9ACTN</name>
<dbReference type="PANTHER" id="PTHR10587:SF137">
    <property type="entry name" value="4-DEOXY-4-FORMAMIDO-L-ARABINOSE-PHOSPHOUNDECAPRENOL DEFORMYLASE ARND-RELATED"/>
    <property type="match status" value="1"/>
</dbReference>
<evidence type="ECO:0000313" key="2">
    <source>
        <dbReference type="EMBL" id="CAA9461025.1"/>
    </source>
</evidence>
<dbReference type="CDD" id="cd10917">
    <property type="entry name" value="CE4_NodB_like_6s_7s"/>
    <property type="match status" value="1"/>
</dbReference>
<gene>
    <name evidence="2" type="ORF">AVDCRST_MAG14-2453</name>
</gene>
<organism evidence="2">
    <name type="scientific">uncultured Rubrobacteraceae bacterium</name>
    <dbReference type="NCBI Taxonomy" id="349277"/>
    <lineage>
        <taxon>Bacteria</taxon>
        <taxon>Bacillati</taxon>
        <taxon>Actinomycetota</taxon>
        <taxon>Rubrobacteria</taxon>
        <taxon>Rubrobacterales</taxon>
        <taxon>Rubrobacteraceae</taxon>
        <taxon>environmental samples</taxon>
    </lineage>
</organism>
<accession>A0A6J4R0X9</accession>
<feature type="domain" description="NodB homology" evidence="1">
    <location>
        <begin position="12"/>
        <end position="194"/>
    </location>
</feature>
<dbReference type="PANTHER" id="PTHR10587">
    <property type="entry name" value="GLYCOSYL TRANSFERASE-RELATED"/>
    <property type="match status" value="1"/>
</dbReference>
<dbReference type="InterPro" id="IPR011330">
    <property type="entry name" value="Glyco_hydro/deAcase_b/a-brl"/>
</dbReference>
<protein>
    <submittedName>
        <fullName evidence="2">Polysaccharide deacetylase</fullName>
    </submittedName>
</protein>
<evidence type="ECO:0000259" key="1">
    <source>
        <dbReference type="PROSITE" id="PS51677"/>
    </source>
</evidence>
<dbReference type="GO" id="GO:0016810">
    <property type="term" value="F:hydrolase activity, acting on carbon-nitrogen (but not peptide) bonds"/>
    <property type="evidence" value="ECO:0007669"/>
    <property type="project" value="InterPro"/>
</dbReference>
<proteinExistence type="predicted"/>
<dbReference type="SUPFAM" id="SSF88713">
    <property type="entry name" value="Glycoside hydrolase/deacetylase"/>
    <property type="match status" value="1"/>
</dbReference>
<dbReference type="InterPro" id="IPR050248">
    <property type="entry name" value="Polysacc_deacetylase_ArnD"/>
</dbReference>
<dbReference type="Pfam" id="PF01522">
    <property type="entry name" value="Polysacc_deac_1"/>
    <property type="match status" value="1"/>
</dbReference>
<reference evidence="2" key="1">
    <citation type="submission" date="2020-02" db="EMBL/GenBank/DDBJ databases">
        <authorList>
            <person name="Meier V. D."/>
        </authorList>
    </citation>
    <scope>NUCLEOTIDE SEQUENCE</scope>
    <source>
        <strain evidence="2">AVDCRST_MAG14</strain>
    </source>
</reference>
<dbReference type="InterPro" id="IPR002509">
    <property type="entry name" value="NODB_dom"/>
</dbReference>
<dbReference type="AlphaFoldDB" id="A0A6J4R0X9"/>
<dbReference type="EMBL" id="CADCVG010000100">
    <property type="protein sequence ID" value="CAA9461025.1"/>
    <property type="molecule type" value="Genomic_DNA"/>
</dbReference>
<sequence>MPSDNQICRKVPRISLTFDDGPHPIWTPRVLEALRRAEARATFFVVAPLARRFPRLISDILRNEHGVEFHCTEHVRHTEQSRKEVEADVRDGLRELRRYGVRPRFWRPPWGVLAPFTSEIAYAFGLELALWTEGTHDWRGDPASEMLKRVSPKLGPGSIVLMHDGIGPGARRTGCGETVALVESLVERIRFLGCEPGPLDASFTVRTSSTSEAFSERERTVET</sequence>